<dbReference type="PANTHER" id="PTHR48081">
    <property type="entry name" value="AB HYDROLASE SUPERFAMILY PROTEIN C4A8.06C"/>
    <property type="match status" value="1"/>
</dbReference>
<dbReference type="InterPro" id="IPR050300">
    <property type="entry name" value="GDXG_lipolytic_enzyme"/>
</dbReference>
<accession>A0A6J6T6F0</accession>
<evidence type="ECO:0000313" key="4">
    <source>
        <dbReference type="EMBL" id="CAB4709016.1"/>
    </source>
</evidence>
<dbReference type="FunFam" id="3.40.50.1820:FF:000089">
    <property type="entry name" value="Alpha/beta hydrolase"/>
    <property type="match status" value="1"/>
</dbReference>
<feature type="domain" description="Alpha/beta hydrolase fold-3" evidence="3">
    <location>
        <begin position="78"/>
        <end position="285"/>
    </location>
</feature>
<comment type="similarity">
    <text evidence="1">Belongs to the 'GDXG' lipolytic enzyme family.</text>
</comment>
<dbReference type="AlphaFoldDB" id="A0A6J6T6F0"/>
<proteinExistence type="inferred from homology"/>
<evidence type="ECO:0000256" key="2">
    <source>
        <dbReference type="ARBA" id="ARBA00022801"/>
    </source>
</evidence>
<dbReference type="InterPro" id="IPR013094">
    <property type="entry name" value="AB_hydrolase_3"/>
</dbReference>
<dbReference type="EMBL" id="CAEZXX010000061">
    <property type="protein sequence ID" value="CAB4709016.1"/>
    <property type="molecule type" value="Genomic_DNA"/>
</dbReference>
<evidence type="ECO:0000313" key="5">
    <source>
        <dbReference type="EMBL" id="CAB4742463.1"/>
    </source>
</evidence>
<dbReference type="SUPFAM" id="SSF53474">
    <property type="entry name" value="alpha/beta-Hydrolases"/>
    <property type="match status" value="1"/>
</dbReference>
<dbReference type="Gene3D" id="3.40.50.1820">
    <property type="entry name" value="alpha/beta hydrolase"/>
    <property type="match status" value="1"/>
</dbReference>
<evidence type="ECO:0000259" key="3">
    <source>
        <dbReference type="Pfam" id="PF07859"/>
    </source>
</evidence>
<dbReference type="PANTHER" id="PTHR48081:SF8">
    <property type="entry name" value="ALPHA_BETA HYDROLASE FOLD-3 DOMAIN-CONTAINING PROTEIN-RELATED"/>
    <property type="match status" value="1"/>
</dbReference>
<sequence>MPLSPDARFLLDAFAALPALGTLSPQETRDVLAAAAVAMPEIPMASVENRTVTTPGVDVPVRVYTPTGATFGAPGPVIMFFHGGGWVVGSVDSYDRTARRLADDTGCVVVSVDYRLAPEHRYPAPLDDCYAATEWVVANAGSLNVDPDRLAVSGDSAGGNLAAAVTLMARERRGPAIAFQLLIYPVTGTPWDGRASYRDNGDGYLLTKQSMEWFTDHYVGDRSRLADPYLAPILATDLTGLPPAHVITAQFDPLRDEGEAYAARLLAAGVPTTVTRYDGQIHGFFTNDAFMRDARRAQLEAALHVRAALG</sequence>
<dbReference type="InterPro" id="IPR033140">
    <property type="entry name" value="Lipase_GDXG_put_SER_AS"/>
</dbReference>
<name>A0A6J6T6F0_9ZZZZ</name>
<dbReference type="GO" id="GO:0016787">
    <property type="term" value="F:hydrolase activity"/>
    <property type="evidence" value="ECO:0007669"/>
    <property type="project" value="UniProtKB-KW"/>
</dbReference>
<evidence type="ECO:0000313" key="6">
    <source>
        <dbReference type="EMBL" id="CAB5058498.1"/>
    </source>
</evidence>
<dbReference type="EMBL" id="CAFBQP010000023">
    <property type="protein sequence ID" value="CAB5058498.1"/>
    <property type="molecule type" value="Genomic_DNA"/>
</dbReference>
<protein>
    <submittedName>
        <fullName evidence="5">Unannotated protein</fullName>
    </submittedName>
</protein>
<keyword evidence="2" id="KW-0378">Hydrolase</keyword>
<dbReference type="InterPro" id="IPR029058">
    <property type="entry name" value="AB_hydrolase_fold"/>
</dbReference>
<organism evidence="5">
    <name type="scientific">freshwater metagenome</name>
    <dbReference type="NCBI Taxonomy" id="449393"/>
    <lineage>
        <taxon>unclassified sequences</taxon>
        <taxon>metagenomes</taxon>
        <taxon>ecological metagenomes</taxon>
    </lineage>
</organism>
<dbReference type="Pfam" id="PF07859">
    <property type="entry name" value="Abhydrolase_3"/>
    <property type="match status" value="1"/>
</dbReference>
<dbReference type="PROSITE" id="PS01174">
    <property type="entry name" value="LIPASE_GDXG_SER"/>
    <property type="match status" value="1"/>
</dbReference>
<reference evidence="5" key="1">
    <citation type="submission" date="2020-05" db="EMBL/GenBank/DDBJ databases">
        <authorList>
            <person name="Chiriac C."/>
            <person name="Salcher M."/>
            <person name="Ghai R."/>
            <person name="Kavagutti S V."/>
        </authorList>
    </citation>
    <scope>NUCLEOTIDE SEQUENCE</scope>
</reference>
<dbReference type="EMBL" id="CAEZYY010000004">
    <property type="protein sequence ID" value="CAB4742463.1"/>
    <property type="molecule type" value="Genomic_DNA"/>
</dbReference>
<gene>
    <name evidence="4" type="ORF">UFOPK2602_01036</name>
    <name evidence="5" type="ORF">UFOPK2806_00475</name>
    <name evidence="6" type="ORF">UFOPK4306_00785</name>
</gene>
<evidence type="ECO:0000256" key="1">
    <source>
        <dbReference type="ARBA" id="ARBA00010515"/>
    </source>
</evidence>